<dbReference type="Proteomes" id="UP000184476">
    <property type="component" value="Unassembled WGS sequence"/>
</dbReference>
<dbReference type="Pfam" id="PF06961">
    <property type="entry name" value="DUF1294"/>
    <property type="match status" value="1"/>
</dbReference>
<protein>
    <submittedName>
        <fullName evidence="2">Uncharacterized membrane protein YsdA, DUF1294 family</fullName>
    </submittedName>
</protein>
<feature type="transmembrane region" description="Helical" evidence="1">
    <location>
        <begin position="122"/>
        <end position="148"/>
    </location>
</feature>
<feature type="transmembrane region" description="Helical" evidence="1">
    <location>
        <begin position="29"/>
        <end position="46"/>
    </location>
</feature>
<gene>
    <name evidence="2" type="ORF">SAMN05444392_103132</name>
</gene>
<evidence type="ECO:0000313" key="2">
    <source>
        <dbReference type="EMBL" id="SHE78402.1"/>
    </source>
</evidence>
<keyword evidence="3" id="KW-1185">Reference proteome</keyword>
<keyword evidence="1" id="KW-1133">Transmembrane helix</keyword>
<dbReference type="SUPFAM" id="SSF52540">
    <property type="entry name" value="P-loop containing nucleoside triphosphate hydrolases"/>
    <property type="match status" value="1"/>
</dbReference>
<name>A0A1M4WBR0_9BACL</name>
<dbReference type="OrthoDB" id="9806951at2"/>
<reference evidence="2 3" key="1">
    <citation type="submission" date="2016-11" db="EMBL/GenBank/DDBJ databases">
        <authorList>
            <person name="Jaros S."/>
            <person name="Januszkiewicz K."/>
            <person name="Wedrychowicz H."/>
        </authorList>
    </citation>
    <scope>NUCLEOTIDE SEQUENCE [LARGE SCALE GENOMIC DNA]</scope>
    <source>
        <strain evidence="2 3">DSM 44666</strain>
    </source>
</reference>
<dbReference type="STRING" id="112248.SAMN05444392_103132"/>
<keyword evidence="1" id="KW-0812">Transmembrane</keyword>
<dbReference type="InterPro" id="IPR027417">
    <property type="entry name" value="P-loop_NTPase"/>
</dbReference>
<dbReference type="EMBL" id="FQVL01000003">
    <property type="protein sequence ID" value="SHE78402.1"/>
    <property type="molecule type" value="Genomic_DNA"/>
</dbReference>
<dbReference type="InterPro" id="IPR010718">
    <property type="entry name" value="DUF1294"/>
</dbReference>
<evidence type="ECO:0000313" key="3">
    <source>
        <dbReference type="Proteomes" id="UP000184476"/>
    </source>
</evidence>
<keyword evidence="1" id="KW-0472">Membrane</keyword>
<sequence>MSNVRFLVFSLFAHLGGMCQSMLTSENFLLIYYIVMSLLGFSLIILDKRQAEKESWRISESALLITSLLGGGIGTIIGIALTRHRIQQIHFVIKILLTSLVTGAISYYLFSQQFVGKKLDWIHYLWILIPIFVYLTIHILSYCLRLYFFMQASRNMKRVRVVLPRTKEETSAEIIHFFDFLNNILLPTFSWQYYVFGARFFSWEIRMDQNGAKEIYLSAPSDLMDLIMKNLRTVYIHARFESVEDAVDERLPNQFRQLQFERHWSYSLRTIEVKDGKLEHKKNLADSLLQILDELEGEGGIQFILHPLSPDKQLDQQTRNRLSKIGGSIYDVEIRLFASNASLLQGMIATFGEVDVANNKIISEKLLRFKIREWFRNIWWSLVKLQAPSFLLGPKLRFASYQLALLLQFPTSNLRVRGISRFQHRRLPIPQGLPTGDEVNSPIAVTEEGVRVGLNDAMWGQNLLVVGTNGTGKTTTLGQHASHWLAREDEGALIISSQAHDLMNILQFVPDYKKVYIIDMDHPGEYGINFLANDEHPAEMMIEDFISIFDPPFAGKIKNMDFLQQALLGLRKVREVSPSWKKAVPAIDLRHIKEVLSNEKYRLHLIQALPKDSPIRRFWIERIQLMRNPRYYVTNIAPIINVFDRLLTVDRVAKTLCHPRTIHLKKALLEEKAVVAFQCGRWDYGIDVSEFAGNMLITLLYHSILHQRELEPEDRVNINLILDDAGGYATRVMMMLMVRAWKINVKAALAVHSWFDLPEGMRIFLNIVFPNKMIFRSHHQEDAEHWSNWLDLLDADDFLHFKHHYACLWLKADSEQKDPFIVRALYEQEKARWGKFHFDRSWPKTEQPVKLNPILLPNLGDIDESNMYSPPLKK</sequence>
<dbReference type="AlphaFoldDB" id="A0A1M4WBR0"/>
<accession>A0A1M4WBR0</accession>
<feature type="transmembrane region" description="Helical" evidence="1">
    <location>
        <begin position="58"/>
        <end position="82"/>
    </location>
</feature>
<organism evidence="2 3">
    <name type="scientific">Seinonella peptonophila</name>
    <dbReference type="NCBI Taxonomy" id="112248"/>
    <lineage>
        <taxon>Bacteria</taxon>
        <taxon>Bacillati</taxon>
        <taxon>Bacillota</taxon>
        <taxon>Bacilli</taxon>
        <taxon>Bacillales</taxon>
        <taxon>Thermoactinomycetaceae</taxon>
        <taxon>Seinonella</taxon>
    </lineage>
</organism>
<proteinExistence type="predicted"/>
<feature type="transmembrane region" description="Helical" evidence="1">
    <location>
        <begin position="88"/>
        <end position="110"/>
    </location>
</feature>
<evidence type="ECO:0000256" key="1">
    <source>
        <dbReference type="SAM" id="Phobius"/>
    </source>
</evidence>